<dbReference type="OrthoDB" id="126832at2759"/>
<dbReference type="Proteomes" id="UP000277300">
    <property type="component" value="Unassembled WGS sequence"/>
</dbReference>
<name>A0A3F2RFD8_9STRA</name>
<dbReference type="EMBL" id="MBAD02000087">
    <property type="protein sequence ID" value="RLN71369.1"/>
    <property type="molecule type" value="Genomic_DNA"/>
</dbReference>
<gene>
    <name evidence="3" type="ORF">BBJ29_009682</name>
    <name evidence="2" type="ORF">BBP00_00009150</name>
</gene>
<evidence type="ECO:0000313" key="5">
    <source>
        <dbReference type="Proteomes" id="UP000284657"/>
    </source>
</evidence>
<feature type="compositionally biased region" description="Basic and acidic residues" evidence="1">
    <location>
        <begin position="257"/>
        <end position="267"/>
    </location>
</feature>
<feature type="region of interest" description="Disordered" evidence="1">
    <location>
        <begin position="257"/>
        <end position="324"/>
    </location>
</feature>
<organism evidence="2 4">
    <name type="scientific">Phytophthora kernoviae</name>
    <dbReference type="NCBI Taxonomy" id="325452"/>
    <lineage>
        <taxon>Eukaryota</taxon>
        <taxon>Sar</taxon>
        <taxon>Stramenopiles</taxon>
        <taxon>Oomycota</taxon>
        <taxon>Peronosporomycetes</taxon>
        <taxon>Peronosporales</taxon>
        <taxon>Peronosporaceae</taxon>
        <taxon>Phytophthora</taxon>
    </lineage>
</organism>
<dbReference type="PANTHER" id="PTHR37558:SF1">
    <property type="entry name" value="HTH CENPB-TYPE DOMAIN-CONTAINING PROTEIN"/>
    <property type="match status" value="1"/>
</dbReference>
<evidence type="ECO:0000256" key="1">
    <source>
        <dbReference type="SAM" id="MobiDB-lite"/>
    </source>
</evidence>
<feature type="region of interest" description="Disordered" evidence="1">
    <location>
        <begin position="138"/>
        <end position="169"/>
    </location>
</feature>
<proteinExistence type="predicted"/>
<dbReference type="EMBL" id="MBDO02000568">
    <property type="protein sequence ID" value="RLN53892.1"/>
    <property type="molecule type" value="Genomic_DNA"/>
</dbReference>
<sequence length="419" mass="48197">MSDVENAAAPPKTRKKRYCFRDGDDILLLQTVLASRGVFSSARNHRQDAWTAITMALNRQGVLASLHSFRCRLQRLVDVLQEHIGQGKQSSDFNELERLLAQYSELMESGIPPSQMQEEQIAESSQILRQHDQVEYAEEPYHETEEDEPHLGMSGHSPPASEAGSGTGQKCRKRRFVFREWHDILLLKEIVAGHPRPNWRQITFTLNDQGVDVDTHSLRAHLRTMVEKFRAKDSPFDLGSDRMSEKNSLLRDYCQKLDTQKQPRSEDLNGPQDTKPRSYSGIQAPVRTSEFLRPRRSERPAPTTEPSRNEHPVSSVGSIAIEGPRTRYAPTMQMSEDTVEPSAKKHRLDVEEILQHFVTEQNEIRKEELDYKRSNFSAQQDLQRQTIALQKQALEVQDKALDMQNKLMLFMERVVDKLK</sequence>
<reference evidence="4 5" key="1">
    <citation type="submission" date="2018-07" db="EMBL/GenBank/DDBJ databases">
        <title>Genome sequencing of oomycete isolates from Chile give support for New Zealand origin for Phytophthora kernoviae and make available the first Nothophytophthora sp. genome.</title>
        <authorList>
            <person name="Studholme D.J."/>
            <person name="Sanfuentes E."/>
            <person name="Panda P."/>
            <person name="Hill R."/>
            <person name="Sambles C."/>
            <person name="Grant M."/>
            <person name="Williams N.M."/>
            <person name="Mcdougal R.L."/>
        </authorList>
    </citation>
    <scope>NUCLEOTIDE SEQUENCE [LARGE SCALE GENOMIC DNA]</scope>
    <source>
        <strain evidence="2">Chile6</strain>
        <strain evidence="3">Chile7</strain>
    </source>
</reference>
<evidence type="ECO:0000313" key="2">
    <source>
        <dbReference type="EMBL" id="RLN53892.1"/>
    </source>
</evidence>
<dbReference type="PANTHER" id="PTHR37558">
    <property type="entry name" value="HTH CENPB-TYPE DOMAIN-CONTAINING PROTEIN"/>
    <property type="match status" value="1"/>
</dbReference>
<accession>A0A3F2RFD8</accession>
<comment type="caution">
    <text evidence="2">The sequence shown here is derived from an EMBL/GenBank/DDBJ whole genome shotgun (WGS) entry which is preliminary data.</text>
</comment>
<evidence type="ECO:0000313" key="3">
    <source>
        <dbReference type="EMBL" id="RLN71369.1"/>
    </source>
</evidence>
<dbReference type="AlphaFoldDB" id="A0A3F2RFD8"/>
<evidence type="ECO:0000313" key="4">
    <source>
        <dbReference type="Proteomes" id="UP000277300"/>
    </source>
</evidence>
<dbReference type="Proteomes" id="UP000284657">
    <property type="component" value="Unassembled WGS sequence"/>
</dbReference>
<protein>
    <submittedName>
        <fullName evidence="2">Uncharacterized protein</fullName>
    </submittedName>
</protein>
<feature type="compositionally biased region" description="Basic and acidic residues" evidence="1">
    <location>
        <begin position="290"/>
        <end position="299"/>
    </location>
</feature>